<dbReference type="RefSeq" id="WP_008047907.1">
    <property type="nucleotide sequence ID" value="NZ_CH724154.1"/>
</dbReference>
<dbReference type="InterPro" id="IPR025857">
    <property type="entry name" value="MacB_PCD"/>
</dbReference>
<evidence type="ECO:0000256" key="5">
    <source>
        <dbReference type="ARBA" id="ARBA00022989"/>
    </source>
</evidence>
<dbReference type="STRING" id="314283.MED297_04704"/>
<evidence type="ECO:0008006" key="12">
    <source>
        <dbReference type="Google" id="ProtNLM"/>
    </source>
</evidence>
<dbReference type="AlphaFoldDB" id="A4BK06"/>
<evidence type="ECO:0000256" key="1">
    <source>
        <dbReference type="ARBA" id="ARBA00004651"/>
    </source>
</evidence>
<dbReference type="OrthoDB" id="9770036at2"/>
<accession>A4BK06</accession>
<dbReference type="Pfam" id="PF12704">
    <property type="entry name" value="MacB_PCD"/>
    <property type="match status" value="1"/>
</dbReference>
<comment type="similarity">
    <text evidence="2">Belongs to the ABC-4 integral membrane protein family. LolC/E subfamily.</text>
</comment>
<evidence type="ECO:0000256" key="3">
    <source>
        <dbReference type="ARBA" id="ARBA00022475"/>
    </source>
</evidence>
<dbReference type="HOGENOM" id="CLU_000604_8_6_6"/>
<name>A4BK06_9GAMM</name>
<dbReference type="PANTHER" id="PTHR30489">
    <property type="entry name" value="LIPOPROTEIN-RELEASING SYSTEM TRANSMEMBRANE PROTEIN LOLE"/>
    <property type="match status" value="1"/>
</dbReference>
<evidence type="ECO:0000313" key="11">
    <source>
        <dbReference type="Proteomes" id="UP000005953"/>
    </source>
</evidence>
<keyword evidence="5 7" id="KW-1133">Transmembrane helix</keyword>
<feature type="transmembrane region" description="Helical" evidence="7">
    <location>
        <begin position="366"/>
        <end position="390"/>
    </location>
</feature>
<gene>
    <name evidence="10" type="ORF">MED297_04704</name>
</gene>
<dbReference type="PANTHER" id="PTHR30489:SF0">
    <property type="entry name" value="LIPOPROTEIN-RELEASING SYSTEM TRANSMEMBRANE PROTEIN LOLE"/>
    <property type="match status" value="1"/>
</dbReference>
<feature type="transmembrane region" description="Helical" evidence="7">
    <location>
        <begin position="313"/>
        <end position="346"/>
    </location>
</feature>
<evidence type="ECO:0000259" key="8">
    <source>
        <dbReference type="Pfam" id="PF02687"/>
    </source>
</evidence>
<evidence type="ECO:0000256" key="4">
    <source>
        <dbReference type="ARBA" id="ARBA00022692"/>
    </source>
</evidence>
<reference evidence="10 11" key="1">
    <citation type="submission" date="2006-02" db="EMBL/GenBank/DDBJ databases">
        <authorList>
            <person name="Pinhassi J."/>
            <person name="Pedros-Alio C."/>
            <person name="Ferriera S."/>
            <person name="Johnson J."/>
            <person name="Kravitz S."/>
            <person name="Halpern A."/>
            <person name="Remington K."/>
            <person name="Beeson K."/>
            <person name="Tran B."/>
            <person name="Rogers Y.-H."/>
            <person name="Friedman R."/>
            <person name="Venter J.C."/>
        </authorList>
    </citation>
    <scope>NUCLEOTIDE SEQUENCE [LARGE SCALE GENOMIC DNA]</scope>
    <source>
        <strain evidence="10 11">MED297</strain>
    </source>
</reference>
<keyword evidence="3" id="KW-1003">Cell membrane</keyword>
<comment type="subcellular location">
    <subcellularLocation>
        <location evidence="1">Cell membrane</location>
        <topology evidence="1">Multi-pass membrane protein</topology>
    </subcellularLocation>
</comment>
<feature type="domain" description="MacB-like periplasmic core" evidence="9">
    <location>
        <begin position="18"/>
        <end position="242"/>
    </location>
</feature>
<evidence type="ECO:0000256" key="2">
    <source>
        <dbReference type="ARBA" id="ARBA00005236"/>
    </source>
</evidence>
<dbReference type="Proteomes" id="UP000005953">
    <property type="component" value="Unassembled WGS sequence"/>
</dbReference>
<evidence type="ECO:0000256" key="6">
    <source>
        <dbReference type="ARBA" id="ARBA00023136"/>
    </source>
</evidence>
<dbReference type="Pfam" id="PF02687">
    <property type="entry name" value="FtsX"/>
    <property type="match status" value="1"/>
</dbReference>
<dbReference type="InterPro" id="IPR051447">
    <property type="entry name" value="Lipoprotein-release_system"/>
</dbReference>
<protein>
    <recommendedName>
        <fullName evidence="12">ABC transporter permease</fullName>
    </recommendedName>
</protein>
<proteinExistence type="inferred from homology"/>
<dbReference type="InterPro" id="IPR003838">
    <property type="entry name" value="ABC3_permease_C"/>
</dbReference>
<sequence length="405" mass="44840">MKWLKLGWQNLGRNRRRTVATLLLVAMGVAGIMTTTGFARYTYDSLQEFAMRENGQLILSHPDYFEREEAYPLELGLAEYDAIRQQLLQDPDIRYVLASTGFTGLITNGEKSTIFMGEGVDPDLPKVMGPALSITDGRMLSQQPDAQRDYEVLLGKGLADSLNATIGTGLTLLSSTYDGALNAIDVEVQGILSTGVPELDARLLRVHNATAQFLVDADRVSQLSVYLRDTSAQADYEQQLSALFPELKVTPWQDRAFFYRSVKNLYDRIFGVMGGVILIMVLFAVFNTSAMSVMERIREIGMLSAMGTHRREIVRLFLIEASYLAILGTALGLIISAVITLLLIGFPINMPPPPGQTEGYPLQVYFFWQAAAWSLVLVWVMALAASALAVRKGVRYTVAEALRYA</sequence>
<comment type="caution">
    <text evidence="10">The sequence shown here is derived from an EMBL/GenBank/DDBJ whole genome shotgun (WGS) entry which is preliminary data.</text>
</comment>
<evidence type="ECO:0000259" key="9">
    <source>
        <dbReference type="Pfam" id="PF12704"/>
    </source>
</evidence>
<keyword evidence="11" id="KW-1185">Reference proteome</keyword>
<dbReference type="GO" id="GO:0098797">
    <property type="term" value="C:plasma membrane protein complex"/>
    <property type="evidence" value="ECO:0007669"/>
    <property type="project" value="TreeGrafter"/>
</dbReference>
<keyword evidence="6 7" id="KW-0472">Membrane</keyword>
<feature type="domain" description="ABC3 transporter permease C-terminal" evidence="8">
    <location>
        <begin position="272"/>
        <end position="395"/>
    </location>
</feature>
<evidence type="ECO:0000256" key="7">
    <source>
        <dbReference type="SAM" id="Phobius"/>
    </source>
</evidence>
<dbReference type="GO" id="GO:0044874">
    <property type="term" value="P:lipoprotein localization to outer membrane"/>
    <property type="evidence" value="ECO:0007669"/>
    <property type="project" value="TreeGrafter"/>
</dbReference>
<evidence type="ECO:0000313" key="10">
    <source>
        <dbReference type="EMBL" id="EAR07539.1"/>
    </source>
</evidence>
<dbReference type="EMBL" id="AAOE01000039">
    <property type="protein sequence ID" value="EAR07539.1"/>
    <property type="molecule type" value="Genomic_DNA"/>
</dbReference>
<keyword evidence="4 7" id="KW-0812">Transmembrane</keyword>
<organism evidence="10 11">
    <name type="scientific">Reinekea blandensis MED297</name>
    <dbReference type="NCBI Taxonomy" id="314283"/>
    <lineage>
        <taxon>Bacteria</taxon>
        <taxon>Pseudomonadati</taxon>
        <taxon>Pseudomonadota</taxon>
        <taxon>Gammaproteobacteria</taxon>
        <taxon>Oceanospirillales</taxon>
        <taxon>Saccharospirillaceae</taxon>
        <taxon>Reinekea</taxon>
    </lineage>
</organism>
<feature type="transmembrane region" description="Helical" evidence="7">
    <location>
        <begin position="269"/>
        <end position="293"/>
    </location>
</feature>